<feature type="domain" description="Core-binding (CB)" evidence="11">
    <location>
        <begin position="57"/>
        <end position="161"/>
    </location>
</feature>
<dbReference type="Proteomes" id="UP000275234">
    <property type="component" value="Segment"/>
</dbReference>
<name>A0A3G3BY95_9CAUD</name>
<keyword evidence="8" id="KW-1160">Virus entry into host cell</keyword>
<dbReference type="InterPro" id="IPR010998">
    <property type="entry name" value="Integrase_recombinase_N"/>
</dbReference>
<proteinExistence type="inferred from homology"/>
<reference evidence="12 13" key="1">
    <citation type="submission" date="2018-09" db="EMBL/GenBank/DDBJ databases">
        <title>Genomic characterization of Edwardsiella anguillarum, isolated from Greek aquaculture.</title>
        <authorList>
            <person name="Katharios P."/>
            <person name="Kalatzis P.G."/>
            <person name="Kokkari C."/>
            <person name="Wang Q."/>
        </authorList>
    </citation>
    <scope>NUCLEOTIDE SEQUENCE [LARGE SCALE GENOMIC DNA]</scope>
</reference>
<keyword evidence="7" id="KW-0233">DNA recombination</keyword>
<dbReference type="SUPFAM" id="SSF56349">
    <property type="entry name" value="DNA breaking-rejoining enzymes"/>
    <property type="match status" value="1"/>
</dbReference>
<evidence type="ECO:0000256" key="7">
    <source>
        <dbReference type="ARBA" id="ARBA00023172"/>
    </source>
</evidence>
<dbReference type="CDD" id="cd00796">
    <property type="entry name" value="INT_Rci_Hp1_C"/>
    <property type="match status" value="1"/>
</dbReference>
<dbReference type="EMBL" id="MH898687">
    <property type="protein sequence ID" value="AYP69185.1"/>
    <property type="molecule type" value="Genomic_DNA"/>
</dbReference>
<dbReference type="PANTHER" id="PTHR30349">
    <property type="entry name" value="PHAGE INTEGRASE-RELATED"/>
    <property type="match status" value="1"/>
</dbReference>
<evidence type="ECO:0000256" key="2">
    <source>
        <dbReference type="ARBA" id="ARBA00016082"/>
    </source>
</evidence>
<evidence type="ECO:0000256" key="9">
    <source>
        <dbReference type="PROSITE-ProRule" id="PRU01248"/>
    </source>
</evidence>
<evidence type="ECO:0000256" key="5">
    <source>
        <dbReference type="ARBA" id="ARBA00022908"/>
    </source>
</evidence>
<evidence type="ECO:0000313" key="12">
    <source>
        <dbReference type="EMBL" id="AYP69185.1"/>
    </source>
</evidence>
<dbReference type="Pfam" id="PF00589">
    <property type="entry name" value="Phage_integrase"/>
    <property type="match status" value="1"/>
</dbReference>
<evidence type="ECO:0000256" key="3">
    <source>
        <dbReference type="ARBA" id="ARBA00022679"/>
    </source>
</evidence>
<gene>
    <name evidence="12" type="ORF">Edno5_0034</name>
</gene>
<dbReference type="GO" id="GO:0006310">
    <property type="term" value="P:DNA recombination"/>
    <property type="evidence" value="ECO:0007669"/>
    <property type="project" value="UniProtKB-KW"/>
</dbReference>
<dbReference type="PROSITE" id="PS51900">
    <property type="entry name" value="CB"/>
    <property type="match status" value="1"/>
</dbReference>
<dbReference type="Gene3D" id="1.10.443.10">
    <property type="entry name" value="Intergrase catalytic core"/>
    <property type="match status" value="1"/>
</dbReference>
<dbReference type="GO" id="GO:0016787">
    <property type="term" value="F:hydrolase activity"/>
    <property type="evidence" value="ECO:0007669"/>
    <property type="project" value="UniProtKB-KW"/>
</dbReference>
<dbReference type="PROSITE" id="PS51898">
    <property type="entry name" value="TYR_RECOMBINASE"/>
    <property type="match status" value="1"/>
</dbReference>
<dbReference type="InterPro" id="IPR013762">
    <property type="entry name" value="Integrase-like_cat_sf"/>
</dbReference>
<sequence>MSIIQRNGVWHCHFFTPSGQRVRKSLGTRDKRQAQELYDKLKAEAWRVNKLGEAPTKYFQEACVRWLQEKVDKRSLDSDRSKISFFLLHFKDVPLNEITNDRIQSALSSMENRSHRARWERMRDRLTREGKVIPHYRPKPVSQSTIYSHQAFMRSLLRIAAREWGWLDNMPAVKAKAPRTRRIRWLTKDEARSLIRELPEYFRPLVIFALATGLRRSNIINMEWQQIDMQRKMAWIPPEDAKGGRAIGVSLNETACQVLRDQIGKHHRWVFVQTESCFRPDGTECPKIRKFRNDSNKAWRSALRRAGIENFRFHDLRHTWASWLVQEGVPLSALQEMGGWESVDMVRKYAHLSNNHLSQHAKVIDDIFHINDTKTTQPTKKALRH</sequence>
<evidence type="ECO:0000256" key="8">
    <source>
        <dbReference type="ARBA" id="ARBA00023195"/>
    </source>
</evidence>
<evidence type="ECO:0000256" key="1">
    <source>
        <dbReference type="ARBA" id="ARBA00008857"/>
    </source>
</evidence>
<dbReference type="Gene3D" id="1.10.150.130">
    <property type="match status" value="1"/>
</dbReference>
<evidence type="ECO:0000313" key="13">
    <source>
        <dbReference type="Proteomes" id="UP000275234"/>
    </source>
</evidence>
<keyword evidence="8" id="KW-1179">Viral genome integration</keyword>
<feature type="domain" description="Tyr recombinase" evidence="10">
    <location>
        <begin position="181"/>
        <end position="362"/>
    </location>
</feature>
<keyword evidence="4" id="KW-0378">Hydrolase</keyword>
<dbReference type="GO" id="GO:0003677">
    <property type="term" value="F:DNA binding"/>
    <property type="evidence" value="ECO:0007669"/>
    <property type="project" value="UniProtKB-UniRule"/>
</dbReference>
<keyword evidence="5" id="KW-0229">DNA integration</keyword>
<evidence type="ECO:0000259" key="10">
    <source>
        <dbReference type="PROSITE" id="PS51898"/>
    </source>
</evidence>
<dbReference type="InterPro" id="IPR044068">
    <property type="entry name" value="CB"/>
</dbReference>
<dbReference type="GO" id="GO:0075713">
    <property type="term" value="P:establishment of integrated proviral latency"/>
    <property type="evidence" value="ECO:0007669"/>
    <property type="project" value="UniProtKB-KW"/>
</dbReference>
<evidence type="ECO:0000256" key="6">
    <source>
        <dbReference type="ARBA" id="ARBA00023125"/>
    </source>
</evidence>
<evidence type="ECO:0000259" key="11">
    <source>
        <dbReference type="PROSITE" id="PS51900"/>
    </source>
</evidence>
<dbReference type="GO" id="GO:0016740">
    <property type="term" value="F:transferase activity"/>
    <property type="evidence" value="ECO:0007669"/>
    <property type="project" value="UniProtKB-KW"/>
</dbReference>
<dbReference type="GO" id="GO:0044826">
    <property type="term" value="P:viral genome integration into host DNA"/>
    <property type="evidence" value="ECO:0007669"/>
    <property type="project" value="UniProtKB-KW"/>
</dbReference>
<evidence type="ECO:0000256" key="4">
    <source>
        <dbReference type="ARBA" id="ARBA00022801"/>
    </source>
</evidence>
<accession>A0A3G3BY95</accession>
<organism evidence="12 13">
    <name type="scientific">Edwardsiella phage Edno5</name>
    <dbReference type="NCBI Taxonomy" id="2419942"/>
    <lineage>
        <taxon>Viruses</taxon>
        <taxon>Duplodnaviria</taxon>
        <taxon>Heunggongvirae</taxon>
        <taxon>Uroviricota</taxon>
        <taxon>Caudoviricetes</taxon>
        <taxon>Gofduovirus</taxon>
        <taxon>Gofduovirus edno5</taxon>
    </lineage>
</organism>
<dbReference type="InterPro" id="IPR011010">
    <property type="entry name" value="DNA_brk_join_enz"/>
</dbReference>
<protein>
    <recommendedName>
        <fullName evidence="2">Integrase</fullName>
    </recommendedName>
</protein>
<dbReference type="InterPro" id="IPR002104">
    <property type="entry name" value="Integrase_catalytic"/>
</dbReference>
<dbReference type="GO" id="GO:0015074">
    <property type="term" value="P:DNA integration"/>
    <property type="evidence" value="ECO:0007669"/>
    <property type="project" value="UniProtKB-KW"/>
</dbReference>
<keyword evidence="6 9" id="KW-0238">DNA-binding</keyword>
<keyword evidence="3" id="KW-0808">Transferase</keyword>
<dbReference type="InterPro" id="IPR050090">
    <property type="entry name" value="Tyrosine_recombinase_XerCD"/>
</dbReference>
<keyword evidence="13" id="KW-1185">Reference proteome</keyword>
<comment type="similarity">
    <text evidence="1">Belongs to the 'phage' integrase family.</text>
</comment>
<dbReference type="PANTHER" id="PTHR30349:SF64">
    <property type="entry name" value="PROPHAGE INTEGRASE INTD-RELATED"/>
    <property type="match status" value="1"/>
</dbReference>